<evidence type="ECO:0000256" key="2">
    <source>
        <dbReference type="ARBA" id="ARBA00013059"/>
    </source>
</evidence>
<comment type="similarity">
    <text evidence="1">Belongs to the aspartokinase family.</text>
</comment>
<dbReference type="EC" id="2.7.2.4" evidence="2"/>
<keyword evidence="5 9" id="KW-0418">Kinase</keyword>
<dbReference type="OrthoDB" id="9799110at2"/>
<sequence length="503" mass="56003">MTSSNRSHTANNKTANHTVEKIGGTSMSAFDAVLDNILLRPENPYNRMFVVSAYGGITDALLECKRTGKPGIYRLVADRDDVWVDAMEELEQRMLLINENMFADPISRRRADNFIKDRIAKATNCINNIMETCQYGQFSMQHYLPQIREFLSSIGEAHSAYNTCLKLKTLDINAKFVDLSGWDLDEQQNEGKDVSGNLDTVIENALQDIDMSKELPIVTGYVYCSEGLMKTYDRGYSEMTFSRLAVLSKAQQAVIHKEYHLSTADPRIVGPEKVRSMGQTNYDVADQLANLGMEAIHPNAASGLRRSGIELVIKNTFEPEHKGTLISHAFNPHSYAGNTDKVEIIAGRNKVFALHIFDQAMVGQADNVGYELMEIINDERVQLVGKEMNANSITYYLSGNSKSKNKVLSRAEKAFPNAKITGKMVALISVIGASIDTNKALSHGMISLMNQDITPRAAHSSMRNVDVQFVVDDENYESAICTLHEEFIDGVKSEKESDKEKAA</sequence>
<dbReference type="InterPro" id="IPR036393">
    <property type="entry name" value="AceGlu_kinase-like_sf"/>
</dbReference>
<dbReference type="InterPro" id="IPR045865">
    <property type="entry name" value="ACT-like_dom_sf"/>
</dbReference>
<keyword evidence="4" id="KW-0547">Nucleotide-binding</keyword>
<gene>
    <name evidence="9" type="ORF">FOF44_14120</name>
</gene>
<dbReference type="SUPFAM" id="SSF53633">
    <property type="entry name" value="Carbamate kinase-like"/>
    <property type="match status" value="1"/>
</dbReference>
<dbReference type="RefSeq" id="WP_144388814.1">
    <property type="nucleotide sequence ID" value="NZ_CANNCB010000026.1"/>
</dbReference>
<accession>A0A557P0C1</accession>
<comment type="caution">
    <text evidence="9">The sequence shown here is derived from an EMBL/GenBank/DDBJ whole genome shotgun (WGS) entry which is preliminary data.</text>
</comment>
<dbReference type="Gene3D" id="3.40.1160.10">
    <property type="entry name" value="Acetylglutamate kinase-like"/>
    <property type="match status" value="1"/>
</dbReference>
<keyword evidence="3 9" id="KW-0808">Transferase</keyword>
<name>A0A557P0C1_9VIBR</name>
<evidence type="ECO:0000259" key="8">
    <source>
        <dbReference type="Pfam" id="PF00696"/>
    </source>
</evidence>
<comment type="catalytic activity">
    <reaction evidence="7">
        <text>L-aspartate + ATP = 4-phospho-L-aspartate + ADP</text>
        <dbReference type="Rhea" id="RHEA:23776"/>
        <dbReference type="ChEBI" id="CHEBI:29991"/>
        <dbReference type="ChEBI" id="CHEBI:30616"/>
        <dbReference type="ChEBI" id="CHEBI:57535"/>
        <dbReference type="ChEBI" id="CHEBI:456216"/>
        <dbReference type="EC" id="2.7.2.4"/>
    </reaction>
</comment>
<dbReference type="GO" id="GO:0009090">
    <property type="term" value="P:homoserine biosynthetic process"/>
    <property type="evidence" value="ECO:0007669"/>
    <property type="project" value="TreeGrafter"/>
</dbReference>
<organism evidence="9 10">
    <name type="scientific">Vibrio algivorus</name>
    <dbReference type="NCBI Taxonomy" id="1667024"/>
    <lineage>
        <taxon>Bacteria</taxon>
        <taxon>Pseudomonadati</taxon>
        <taxon>Pseudomonadota</taxon>
        <taxon>Gammaproteobacteria</taxon>
        <taxon>Vibrionales</taxon>
        <taxon>Vibrionaceae</taxon>
        <taxon>Vibrio</taxon>
    </lineage>
</organism>
<dbReference type="Pfam" id="PF00696">
    <property type="entry name" value="AA_kinase"/>
    <property type="match status" value="1"/>
</dbReference>
<evidence type="ECO:0000256" key="5">
    <source>
        <dbReference type="ARBA" id="ARBA00022777"/>
    </source>
</evidence>
<keyword evidence="6" id="KW-0067">ATP-binding</keyword>
<dbReference type="InterPro" id="IPR001048">
    <property type="entry name" value="Asp/Glu/Uridylate_kinase"/>
</dbReference>
<dbReference type="NCBIfam" id="NF006614">
    <property type="entry name" value="PRK09181.1"/>
    <property type="match status" value="1"/>
</dbReference>
<dbReference type="PANTHER" id="PTHR21499">
    <property type="entry name" value="ASPARTATE KINASE"/>
    <property type="match status" value="1"/>
</dbReference>
<dbReference type="GO" id="GO:0009089">
    <property type="term" value="P:lysine biosynthetic process via diaminopimelate"/>
    <property type="evidence" value="ECO:0007669"/>
    <property type="project" value="TreeGrafter"/>
</dbReference>
<feature type="domain" description="Aspartate/glutamate/uridylate kinase" evidence="8">
    <location>
        <begin position="18"/>
        <end position="315"/>
    </location>
</feature>
<evidence type="ECO:0000256" key="3">
    <source>
        <dbReference type="ARBA" id="ARBA00022679"/>
    </source>
</evidence>
<dbReference type="EMBL" id="VMKJ01000033">
    <property type="protein sequence ID" value="TVO34118.1"/>
    <property type="molecule type" value="Genomic_DNA"/>
</dbReference>
<evidence type="ECO:0000256" key="6">
    <source>
        <dbReference type="ARBA" id="ARBA00022840"/>
    </source>
</evidence>
<evidence type="ECO:0000256" key="4">
    <source>
        <dbReference type="ARBA" id="ARBA00022741"/>
    </source>
</evidence>
<dbReference type="Gene3D" id="3.30.2130.10">
    <property type="entry name" value="VC0802-like"/>
    <property type="match status" value="1"/>
</dbReference>
<protein>
    <recommendedName>
        <fullName evidence="2">aspartate kinase</fullName>
        <ecNumber evidence="2">2.7.2.4</ecNumber>
    </recommendedName>
</protein>
<evidence type="ECO:0000313" key="10">
    <source>
        <dbReference type="Proteomes" id="UP000319828"/>
    </source>
</evidence>
<evidence type="ECO:0000313" key="9">
    <source>
        <dbReference type="EMBL" id="TVO34118.1"/>
    </source>
</evidence>
<dbReference type="GO" id="GO:0004072">
    <property type="term" value="F:aspartate kinase activity"/>
    <property type="evidence" value="ECO:0007669"/>
    <property type="project" value="UniProtKB-EC"/>
</dbReference>
<proteinExistence type="inferred from homology"/>
<evidence type="ECO:0000256" key="7">
    <source>
        <dbReference type="ARBA" id="ARBA00047872"/>
    </source>
</evidence>
<dbReference type="SUPFAM" id="SSF55021">
    <property type="entry name" value="ACT-like"/>
    <property type="match status" value="1"/>
</dbReference>
<reference evidence="9 10" key="1">
    <citation type="submission" date="2019-07" db="EMBL/GenBank/DDBJ databases">
        <title>The draft genome sequence of Vibrio algivorus M1486.</title>
        <authorList>
            <person name="Meng X."/>
        </authorList>
    </citation>
    <scope>NUCLEOTIDE SEQUENCE [LARGE SCALE GENOMIC DNA]</scope>
    <source>
        <strain evidence="9 10">M1486</strain>
    </source>
</reference>
<evidence type="ECO:0000256" key="1">
    <source>
        <dbReference type="ARBA" id="ARBA00010122"/>
    </source>
</evidence>
<dbReference type="GO" id="GO:0005524">
    <property type="term" value="F:ATP binding"/>
    <property type="evidence" value="ECO:0007669"/>
    <property type="project" value="UniProtKB-KW"/>
</dbReference>
<dbReference type="AlphaFoldDB" id="A0A557P0C1"/>
<dbReference type="Proteomes" id="UP000319828">
    <property type="component" value="Unassembled WGS sequence"/>
</dbReference>
<dbReference type="GO" id="GO:0005829">
    <property type="term" value="C:cytosol"/>
    <property type="evidence" value="ECO:0007669"/>
    <property type="project" value="TreeGrafter"/>
</dbReference>
<dbReference type="PANTHER" id="PTHR21499:SF3">
    <property type="entry name" value="ASPARTOKINASE"/>
    <property type="match status" value="1"/>
</dbReference>